<evidence type="ECO:0000256" key="1">
    <source>
        <dbReference type="ARBA" id="ARBA00000213"/>
    </source>
</evidence>
<dbReference type="SUPFAM" id="SSF56712">
    <property type="entry name" value="Prokaryotic type I DNA topoisomerase"/>
    <property type="match status" value="1"/>
</dbReference>
<dbReference type="Gene3D" id="1.10.290.10">
    <property type="entry name" value="Topoisomerase I, domain 4"/>
    <property type="match status" value="1"/>
</dbReference>
<dbReference type="PRINTS" id="PR00417">
    <property type="entry name" value="PRTPISMRASEI"/>
</dbReference>
<dbReference type="SMART" id="SM00493">
    <property type="entry name" value="TOPRIM"/>
    <property type="match status" value="1"/>
</dbReference>
<feature type="region of interest" description="Disordered" evidence="11">
    <location>
        <begin position="216"/>
        <end position="235"/>
    </location>
</feature>
<dbReference type="Gene3D" id="3.30.65.10">
    <property type="entry name" value="Bacterial Topoisomerase I, domain 1"/>
    <property type="match status" value="1"/>
</dbReference>
<dbReference type="GO" id="GO:0003917">
    <property type="term" value="F:DNA topoisomerase type I (single strand cut, ATP-independent) activity"/>
    <property type="evidence" value="ECO:0007669"/>
    <property type="project" value="UniProtKB-UniRule"/>
</dbReference>
<dbReference type="SMART" id="SM00437">
    <property type="entry name" value="TOP1Ac"/>
    <property type="match status" value="1"/>
</dbReference>
<dbReference type="Proteomes" id="UP000178811">
    <property type="component" value="Unassembled WGS sequence"/>
</dbReference>
<comment type="similarity">
    <text evidence="2 10">Belongs to the type IA topoisomerase family.</text>
</comment>
<dbReference type="InterPro" id="IPR013824">
    <property type="entry name" value="Topo_IA_cen_sub1"/>
</dbReference>
<dbReference type="Gene3D" id="1.10.460.10">
    <property type="entry name" value="Topoisomerase I, domain 2"/>
    <property type="match status" value="1"/>
</dbReference>
<comment type="function">
    <text evidence="10">Releases the supercoiling and torsional tension of DNA, which is introduced during the DNA replication and transcription, by transiently cleaving and rejoining one strand of the DNA duplex. Introduces a single-strand break via transesterification at a target site in duplex DNA. The scissile phosphodiester is attacked by the catalytic tyrosine of the enzyme, resulting in the formation of a DNA-(5'-phosphotyrosyl)-enzyme intermediate and the expulsion of a 3'-OH DNA strand. The free DNA strand then undergoes passage around the unbroken strand, thus removing DNA supercoils. Finally, in the religation step, the DNA 3'-OH attacks the covalent intermediate to expel the active-site tyrosine and restore the DNA phosphodiester backbone.</text>
</comment>
<gene>
    <name evidence="10" type="primary">topA</name>
    <name evidence="14" type="ORF">A3A36_02240</name>
</gene>
<dbReference type="InterPro" id="IPR025589">
    <property type="entry name" value="Toprim_C_rpt"/>
</dbReference>
<feature type="site" description="Interaction with DNA" evidence="10">
    <location>
        <position position="138"/>
    </location>
</feature>
<dbReference type="GO" id="GO:0003677">
    <property type="term" value="F:DNA binding"/>
    <property type="evidence" value="ECO:0007669"/>
    <property type="project" value="UniProtKB-KW"/>
</dbReference>
<dbReference type="SUPFAM" id="SSF57783">
    <property type="entry name" value="Zinc beta-ribbon"/>
    <property type="match status" value="1"/>
</dbReference>
<evidence type="ECO:0000256" key="9">
    <source>
        <dbReference type="ARBA" id="ARBA00023235"/>
    </source>
</evidence>
<dbReference type="InterPro" id="IPR013497">
    <property type="entry name" value="Topo_IA_cen"/>
</dbReference>
<feature type="domain" description="Toprim" evidence="12">
    <location>
        <begin position="3"/>
        <end position="112"/>
    </location>
</feature>
<dbReference type="Pfam" id="PF01751">
    <property type="entry name" value="Toprim"/>
    <property type="match status" value="1"/>
</dbReference>
<dbReference type="InterPro" id="IPR023405">
    <property type="entry name" value="Topo_IA_core_domain"/>
</dbReference>
<dbReference type="Gene3D" id="2.70.20.10">
    <property type="entry name" value="Topoisomerase I, domain 3"/>
    <property type="match status" value="1"/>
</dbReference>
<keyword evidence="8 10" id="KW-0238">DNA-binding</keyword>
<feature type="site" description="Interaction with DNA" evidence="10">
    <location>
        <position position="294"/>
    </location>
</feature>
<evidence type="ECO:0000259" key="13">
    <source>
        <dbReference type="PROSITE" id="PS52039"/>
    </source>
</evidence>
<feature type="active site" description="O-(5'-phospho-DNA)-tyrosine intermediate" evidence="10">
    <location>
        <position position="292"/>
    </location>
</feature>
<comment type="caution">
    <text evidence="14">The sequence shown here is derived from an EMBL/GenBank/DDBJ whole genome shotgun (WGS) entry which is preliminary data.</text>
</comment>
<dbReference type="InterPro" id="IPR000380">
    <property type="entry name" value="Topo_IA"/>
</dbReference>
<feature type="region of interest" description="Disordered" evidence="11">
    <location>
        <begin position="245"/>
        <end position="266"/>
    </location>
</feature>
<feature type="compositionally biased region" description="Polar residues" evidence="11">
    <location>
        <begin position="637"/>
        <end position="647"/>
    </location>
</feature>
<dbReference type="PROSITE" id="PS52039">
    <property type="entry name" value="TOPO_IA_2"/>
    <property type="match status" value="1"/>
</dbReference>
<dbReference type="Pfam" id="PF01396">
    <property type="entry name" value="Zn_ribbon_Top1"/>
    <property type="match status" value="1"/>
</dbReference>
<evidence type="ECO:0000256" key="5">
    <source>
        <dbReference type="ARBA" id="ARBA00022833"/>
    </source>
</evidence>
<dbReference type="InterPro" id="IPR013825">
    <property type="entry name" value="Topo_IA_cen_sub2"/>
</dbReference>
<dbReference type="GO" id="GO:0005694">
    <property type="term" value="C:chromosome"/>
    <property type="evidence" value="ECO:0007669"/>
    <property type="project" value="InterPro"/>
</dbReference>
<feature type="site" description="Interaction with DNA" evidence="10">
    <location>
        <position position="139"/>
    </location>
</feature>
<feature type="site" description="Interaction with DNA" evidence="10">
    <location>
        <position position="147"/>
    </location>
</feature>
<comment type="subunit">
    <text evidence="10">Monomer.</text>
</comment>
<feature type="site" description="Interaction with DNA" evidence="10">
    <location>
        <position position="33"/>
    </location>
</feature>
<evidence type="ECO:0000256" key="7">
    <source>
        <dbReference type="ARBA" id="ARBA00023029"/>
    </source>
</evidence>
<dbReference type="GO" id="GO:0008270">
    <property type="term" value="F:zinc ion binding"/>
    <property type="evidence" value="ECO:0007669"/>
    <property type="project" value="UniProtKB-KW"/>
</dbReference>
<evidence type="ECO:0000256" key="6">
    <source>
        <dbReference type="ARBA" id="ARBA00022842"/>
    </source>
</evidence>
<dbReference type="Pfam" id="PF13368">
    <property type="entry name" value="Toprim_C_rpt"/>
    <property type="match status" value="2"/>
</dbReference>
<keyword evidence="4" id="KW-0863">Zinc-finger</keyword>
<dbReference type="InterPro" id="IPR013498">
    <property type="entry name" value="Topo_IA_Znf"/>
</dbReference>
<dbReference type="InterPro" id="IPR013826">
    <property type="entry name" value="Topo_IA_cen_sub3"/>
</dbReference>
<reference evidence="14 15" key="1">
    <citation type="journal article" date="2016" name="Nat. Commun.">
        <title>Thousands of microbial genomes shed light on interconnected biogeochemical processes in an aquifer system.</title>
        <authorList>
            <person name="Anantharaman K."/>
            <person name="Brown C.T."/>
            <person name="Hug L.A."/>
            <person name="Sharon I."/>
            <person name="Castelle C.J."/>
            <person name="Probst A.J."/>
            <person name="Thomas B.C."/>
            <person name="Singh A."/>
            <person name="Wilkins M.J."/>
            <person name="Karaoz U."/>
            <person name="Brodie E.L."/>
            <person name="Williams K.H."/>
            <person name="Hubbard S.S."/>
            <person name="Banfield J.F."/>
        </authorList>
    </citation>
    <scope>NUCLEOTIDE SEQUENCE [LARGE SCALE GENOMIC DNA]</scope>
</reference>
<protein>
    <recommendedName>
        <fullName evidence="10">DNA topoisomerase 1</fullName>
        <ecNumber evidence="10">5.6.2.1</ecNumber>
    </recommendedName>
    <alternativeName>
        <fullName evidence="10">DNA topoisomerase I</fullName>
    </alternativeName>
</protein>
<dbReference type="SMART" id="SM00436">
    <property type="entry name" value="TOP1Bc"/>
    <property type="match status" value="1"/>
</dbReference>
<dbReference type="GO" id="GO:0006265">
    <property type="term" value="P:DNA topological change"/>
    <property type="evidence" value="ECO:0007669"/>
    <property type="project" value="UniProtKB-UniRule"/>
</dbReference>
<evidence type="ECO:0000256" key="8">
    <source>
        <dbReference type="ARBA" id="ARBA00023125"/>
    </source>
</evidence>
<feature type="site" description="Interaction with DNA" evidence="10">
    <location>
        <position position="476"/>
    </location>
</feature>
<dbReference type="InterPro" id="IPR034149">
    <property type="entry name" value="TOPRIM_TopoI"/>
</dbReference>
<dbReference type="AlphaFoldDB" id="A0A1F6EWI1"/>
<feature type="compositionally biased region" description="Basic and acidic residues" evidence="11">
    <location>
        <begin position="334"/>
        <end position="350"/>
    </location>
</feature>
<evidence type="ECO:0000256" key="2">
    <source>
        <dbReference type="ARBA" id="ARBA00009446"/>
    </source>
</evidence>
<keyword evidence="3" id="KW-0479">Metal-binding</keyword>
<sequence>MGKKLLIVESPTKARTISHYLGKDYTVLASVGHVRDLPKSNKDAVDIEGGFIPRYVIPAEKREVIEKIEHAAGKADDIYLATDPDREGEAIAWHIKEVAHLKKPKRVVFHEITKAAIEEALAHPRVIDEHLRRAQEARRVLDRIVGYDLSGLIWKKVRYGLSAGRVQSPALRILAEREREIKSFTPVSYFVLSALFSAKGGNTGGGKSKSTELLTTCTEQPSSKEEAERIVQTGRSARWSVADIKEKDEERNPRPPFTTSTLQQTASTRFGFAPSRTMRAAQKLYEAGHITYMRTDSVHLGVDAVAKMAGVIEKEFGKEYLTVRAYKTTSKNAQEAHEAVRPTEPSHDHAGTTPDEVQLYELIRTRALASQMASARVMRTTIVVKADADIPLFNANGSRTLFPGWLVLDTAARGEDVELPKLSVVDPLTLLSLGAEEKKTEPPNRYTEAGLIKELEKRGIGRPSTYASIMKTISDRGYVDKLGRSLKPTATGMVVSGWLEEHFPEYVSDTFTAEMEDELDEIARGERGYKETLTAFYGPFEKAVHAKDKLPKATSLGDVPSEFSCPICGGPMEFKLGRGGVFMSCKKYPDCLGARAEEGAELKNDEPIGKHPETGAPIYVKTGRFGPYIEMALPETGGTQEIGNSKNAKTKKRGRGRPRMTAKRVSVPPGTDLVQITLADALKYLSLPRELGVHPSTGKPVFASTGRYGPYVGSDGEFRSLKAAVGDPYTITLDEALALLAAPKRPPKGVEVVKEIGKHPRTGKSLVLYKSKQGLFLKKGLRRIYLPATILPDSLTSNEAAEYLSAKG</sequence>
<dbReference type="InterPro" id="IPR006171">
    <property type="entry name" value="TOPRIM_dom"/>
</dbReference>
<evidence type="ECO:0000259" key="12">
    <source>
        <dbReference type="PROSITE" id="PS50880"/>
    </source>
</evidence>
<keyword evidence="7 10" id="KW-0799">Topoisomerase</keyword>
<dbReference type="InterPro" id="IPR003601">
    <property type="entry name" value="Topo_IA_2"/>
</dbReference>
<feature type="region of interest" description="Interaction with DNA" evidence="10">
    <location>
        <begin position="162"/>
        <end position="167"/>
    </location>
</feature>
<accession>A0A1F6EWI1</accession>
<dbReference type="PROSITE" id="PS00396">
    <property type="entry name" value="TOPO_IA_1"/>
    <property type="match status" value="1"/>
</dbReference>
<feature type="compositionally biased region" description="Polar residues" evidence="11">
    <location>
        <begin position="257"/>
        <end position="266"/>
    </location>
</feature>
<name>A0A1F6EWI1_9BACT</name>
<keyword evidence="6" id="KW-0460">Magnesium</keyword>
<dbReference type="NCBIfam" id="TIGR01051">
    <property type="entry name" value="topA_bact"/>
    <property type="match status" value="1"/>
</dbReference>
<organism evidence="14 15">
    <name type="scientific">Candidatus Kaiserbacteria bacterium RIFCSPLOWO2_01_FULL_52_12b</name>
    <dbReference type="NCBI Taxonomy" id="1798509"/>
    <lineage>
        <taxon>Bacteria</taxon>
        <taxon>Candidatus Kaiseribacteriota</taxon>
    </lineage>
</organism>
<dbReference type="InterPro" id="IPR005733">
    <property type="entry name" value="TopoI_bac-type"/>
</dbReference>
<dbReference type="PROSITE" id="PS50880">
    <property type="entry name" value="TOPRIM"/>
    <property type="match status" value="1"/>
</dbReference>
<feature type="site" description="Interaction with DNA" evidence="10">
    <location>
        <position position="142"/>
    </location>
</feature>
<dbReference type="CDD" id="cd03363">
    <property type="entry name" value="TOPRIM_TopoIA_TopoI"/>
    <property type="match status" value="1"/>
</dbReference>
<evidence type="ECO:0000256" key="3">
    <source>
        <dbReference type="ARBA" id="ARBA00022723"/>
    </source>
</evidence>
<evidence type="ECO:0000313" key="15">
    <source>
        <dbReference type="Proteomes" id="UP000178811"/>
    </source>
</evidence>
<feature type="region of interest" description="Disordered" evidence="11">
    <location>
        <begin position="637"/>
        <end position="667"/>
    </location>
</feature>
<dbReference type="EC" id="5.6.2.1" evidence="10"/>
<dbReference type="Gene3D" id="3.40.50.140">
    <property type="match status" value="1"/>
</dbReference>
<dbReference type="InterPro" id="IPR023406">
    <property type="entry name" value="Topo_IA_AS"/>
</dbReference>
<dbReference type="EMBL" id="MFLW01000027">
    <property type="protein sequence ID" value="OGG77960.1"/>
    <property type="molecule type" value="Genomic_DNA"/>
</dbReference>
<evidence type="ECO:0000256" key="11">
    <source>
        <dbReference type="SAM" id="MobiDB-lite"/>
    </source>
</evidence>
<dbReference type="InterPro" id="IPR028612">
    <property type="entry name" value="Topoisom_1_IA"/>
</dbReference>
<dbReference type="HAMAP" id="MF_00952">
    <property type="entry name" value="Topoisom_1_prok"/>
    <property type="match status" value="1"/>
</dbReference>
<comment type="catalytic activity">
    <reaction evidence="1 10">
        <text>ATP-independent breakage of single-stranded DNA, followed by passage and rejoining.</text>
        <dbReference type="EC" id="5.6.2.1"/>
    </reaction>
</comment>
<keyword evidence="5" id="KW-0862">Zinc</keyword>
<dbReference type="PANTHER" id="PTHR42785:SF1">
    <property type="entry name" value="DNA TOPOISOMERASE"/>
    <property type="match status" value="1"/>
</dbReference>
<proteinExistence type="inferred from homology"/>
<dbReference type="PANTHER" id="PTHR42785">
    <property type="entry name" value="DNA TOPOISOMERASE, TYPE IA, CORE"/>
    <property type="match status" value="1"/>
</dbReference>
<feature type="site" description="Interaction with DNA" evidence="10">
    <location>
        <position position="154"/>
    </location>
</feature>
<keyword evidence="9 10" id="KW-0413">Isomerase</keyword>
<evidence type="ECO:0000256" key="10">
    <source>
        <dbReference type="HAMAP-Rule" id="MF_00952"/>
    </source>
</evidence>
<feature type="region of interest" description="Disordered" evidence="11">
    <location>
        <begin position="333"/>
        <end position="353"/>
    </location>
</feature>
<dbReference type="InterPro" id="IPR003602">
    <property type="entry name" value="Topo_IA_DNA-bd_dom"/>
</dbReference>
<feature type="compositionally biased region" description="Basic residues" evidence="11">
    <location>
        <begin position="648"/>
        <end position="662"/>
    </location>
</feature>
<evidence type="ECO:0000256" key="4">
    <source>
        <dbReference type="ARBA" id="ARBA00022771"/>
    </source>
</evidence>
<evidence type="ECO:0000313" key="14">
    <source>
        <dbReference type="EMBL" id="OGG77960.1"/>
    </source>
</evidence>
<dbReference type="Pfam" id="PF01131">
    <property type="entry name" value="Topoisom_bac"/>
    <property type="match status" value="1"/>
</dbReference>
<dbReference type="CDD" id="cd00186">
    <property type="entry name" value="TOP1Ac"/>
    <property type="match status" value="1"/>
</dbReference>
<feature type="domain" description="Topo IA-type catalytic" evidence="13">
    <location>
        <begin position="128"/>
        <end position="544"/>
    </location>
</feature>